<evidence type="ECO:0000256" key="4">
    <source>
        <dbReference type="ARBA" id="ARBA00023136"/>
    </source>
</evidence>
<dbReference type="InterPro" id="IPR052522">
    <property type="entry name" value="ABC-2_transport_permease"/>
</dbReference>
<feature type="transmembrane region" description="Helical" evidence="5">
    <location>
        <begin position="141"/>
        <end position="163"/>
    </location>
</feature>
<dbReference type="PROSITE" id="PS51012">
    <property type="entry name" value="ABC_TM2"/>
    <property type="match status" value="1"/>
</dbReference>
<feature type="transmembrane region" description="Helical" evidence="5">
    <location>
        <begin position="61"/>
        <end position="88"/>
    </location>
</feature>
<dbReference type="AlphaFoldDB" id="A0A418NWE7"/>
<comment type="similarity">
    <text evidence="5">Belongs to the ABC-2 integral membrane protein family.</text>
</comment>
<sequence length="259" mass="28244">MSFNPTFNARGAFAIFKNELMRMFRTAFGSIASPVITTSLYLVVFGAAIGSRMELPGDVSYGSFIVPGLLMLTLLSESTSNASFGIYMPKFTGAIYELLSAPVGVAETLIGFVGAAAVKSMILAAIIMGTAALIIDYEVVHPFLAFGYILLVSATFSLLGFIIGLWADGFEKLQVVPLLILMPLTFLGGTFYSIEMLPEPWRSVTLVNPVVYLVNGLRWTFLGQSDFPIWVSFGATLLFLLVCVAIIGWIFKTGWRLRE</sequence>
<name>A0A418NWE7_9SPHN</name>
<dbReference type="PRINTS" id="PR00164">
    <property type="entry name" value="ABC2TRNSPORT"/>
</dbReference>
<evidence type="ECO:0000256" key="1">
    <source>
        <dbReference type="ARBA" id="ARBA00004141"/>
    </source>
</evidence>
<dbReference type="GO" id="GO:0140359">
    <property type="term" value="F:ABC-type transporter activity"/>
    <property type="evidence" value="ECO:0007669"/>
    <property type="project" value="InterPro"/>
</dbReference>
<dbReference type="InterPro" id="IPR047817">
    <property type="entry name" value="ABC2_TM_bact-type"/>
</dbReference>
<keyword evidence="4 5" id="KW-0472">Membrane</keyword>
<accession>A0A418NWE7</accession>
<dbReference type="RefSeq" id="WP_119584230.1">
    <property type="nucleotide sequence ID" value="NZ_CAWODQ010000001.1"/>
</dbReference>
<reference evidence="7 8" key="1">
    <citation type="submission" date="2018-08" db="EMBL/GenBank/DDBJ databases">
        <title>Erythrobacter zhengii sp.nov., a bacterium isolated from deep-sea sediment.</title>
        <authorList>
            <person name="Fang C."/>
            <person name="Wu Y.-H."/>
            <person name="Sun C."/>
            <person name="Wang H."/>
            <person name="Cheng H."/>
            <person name="Meng F.-X."/>
            <person name="Wang C.-S."/>
            <person name="Xu X.-W."/>
        </authorList>
    </citation>
    <scope>NUCLEOTIDE SEQUENCE [LARGE SCALE GENOMIC DNA]</scope>
    <source>
        <strain evidence="7 8">V18</strain>
    </source>
</reference>
<feature type="transmembrane region" description="Helical" evidence="5">
    <location>
        <begin position="175"/>
        <end position="194"/>
    </location>
</feature>
<dbReference type="InterPro" id="IPR000412">
    <property type="entry name" value="ABC_2_transport"/>
</dbReference>
<dbReference type="OrthoDB" id="9804001at2"/>
<keyword evidence="5" id="KW-0813">Transport</keyword>
<organism evidence="7 8">
    <name type="scientific">Aurantiacibacter zhengii</name>
    <dbReference type="NCBI Taxonomy" id="2307003"/>
    <lineage>
        <taxon>Bacteria</taxon>
        <taxon>Pseudomonadati</taxon>
        <taxon>Pseudomonadota</taxon>
        <taxon>Alphaproteobacteria</taxon>
        <taxon>Sphingomonadales</taxon>
        <taxon>Erythrobacteraceae</taxon>
        <taxon>Aurantiacibacter</taxon>
    </lineage>
</organism>
<keyword evidence="8" id="KW-1185">Reference proteome</keyword>
<dbReference type="PIRSF" id="PIRSF006648">
    <property type="entry name" value="DrrB"/>
    <property type="match status" value="1"/>
</dbReference>
<dbReference type="PANTHER" id="PTHR43332">
    <property type="entry name" value="INNER MEMBRANE TRANSPORT PERMEASE YADH-RELATED"/>
    <property type="match status" value="1"/>
</dbReference>
<dbReference type="Pfam" id="PF01061">
    <property type="entry name" value="ABC2_membrane"/>
    <property type="match status" value="1"/>
</dbReference>
<evidence type="ECO:0000313" key="7">
    <source>
        <dbReference type="EMBL" id="RIV88951.1"/>
    </source>
</evidence>
<keyword evidence="2 5" id="KW-0812">Transmembrane</keyword>
<evidence type="ECO:0000259" key="6">
    <source>
        <dbReference type="PROSITE" id="PS51012"/>
    </source>
</evidence>
<feature type="domain" description="ABC transmembrane type-2" evidence="6">
    <location>
        <begin position="25"/>
        <end position="254"/>
    </location>
</feature>
<keyword evidence="5" id="KW-1003">Cell membrane</keyword>
<dbReference type="PANTHER" id="PTHR43332:SF1">
    <property type="entry name" value="TRANSPORT PERMEASE PROTEIN"/>
    <property type="match status" value="1"/>
</dbReference>
<evidence type="ECO:0000256" key="2">
    <source>
        <dbReference type="ARBA" id="ARBA00022692"/>
    </source>
</evidence>
<dbReference type="EMBL" id="QXFL01000001">
    <property type="protein sequence ID" value="RIV88951.1"/>
    <property type="molecule type" value="Genomic_DNA"/>
</dbReference>
<protein>
    <recommendedName>
        <fullName evidence="5">Transport permease protein</fullName>
    </recommendedName>
</protein>
<evidence type="ECO:0000313" key="8">
    <source>
        <dbReference type="Proteomes" id="UP000286576"/>
    </source>
</evidence>
<comment type="caution">
    <text evidence="7">The sequence shown here is derived from an EMBL/GenBank/DDBJ whole genome shotgun (WGS) entry which is preliminary data.</text>
</comment>
<feature type="transmembrane region" description="Helical" evidence="5">
    <location>
        <begin position="227"/>
        <end position="251"/>
    </location>
</feature>
<comment type="subcellular location">
    <subcellularLocation>
        <location evidence="5">Cell inner membrane</location>
        <topology evidence="5">Multi-pass membrane protein</topology>
    </subcellularLocation>
    <subcellularLocation>
        <location evidence="1">Membrane</location>
        <topology evidence="1">Multi-pass membrane protein</topology>
    </subcellularLocation>
</comment>
<dbReference type="InterPro" id="IPR013525">
    <property type="entry name" value="ABC2_TM"/>
</dbReference>
<gene>
    <name evidence="7" type="ORF">D2V07_01350</name>
</gene>
<feature type="transmembrane region" description="Helical" evidence="5">
    <location>
        <begin position="27"/>
        <end position="49"/>
    </location>
</feature>
<feature type="transmembrane region" description="Helical" evidence="5">
    <location>
        <begin position="109"/>
        <end position="135"/>
    </location>
</feature>
<keyword evidence="3 5" id="KW-1133">Transmembrane helix</keyword>
<dbReference type="Proteomes" id="UP000286576">
    <property type="component" value="Unassembled WGS sequence"/>
</dbReference>
<evidence type="ECO:0000256" key="5">
    <source>
        <dbReference type="RuleBase" id="RU361157"/>
    </source>
</evidence>
<evidence type="ECO:0000256" key="3">
    <source>
        <dbReference type="ARBA" id="ARBA00022989"/>
    </source>
</evidence>
<dbReference type="GO" id="GO:0043190">
    <property type="term" value="C:ATP-binding cassette (ABC) transporter complex"/>
    <property type="evidence" value="ECO:0007669"/>
    <property type="project" value="InterPro"/>
</dbReference>
<proteinExistence type="inferred from homology"/>